<dbReference type="EMBL" id="JACWEZ010000004">
    <property type="protein sequence ID" value="MBD1222769.1"/>
    <property type="molecule type" value="Genomic_DNA"/>
</dbReference>
<evidence type="ECO:0000313" key="1">
    <source>
        <dbReference type="EMBL" id="MBD1222769.1"/>
    </source>
</evidence>
<organism evidence="1 2">
    <name type="scientific">Virgibacillus halodenitrificans</name>
    <name type="common">Bacillus halodenitrificans</name>
    <dbReference type="NCBI Taxonomy" id="1482"/>
    <lineage>
        <taxon>Bacteria</taxon>
        <taxon>Bacillati</taxon>
        <taxon>Bacillota</taxon>
        <taxon>Bacilli</taxon>
        <taxon>Bacillales</taxon>
        <taxon>Bacillaceae</taxon>
        <taxon>Virgibacillus</taxon>
    </lineage>
</organism>
<dbReference type="RefSeq" id="WP_189777969.1">
    <property type="nucleotide sequence ID" value="NZ_JACWEZ010000004.1"/>
</dbReference>
<evidence type="ECO:0000313" key="2">
    <source>
        <dbReference type="Proteomes" id="UP000621631"/>
    </source>
</evidence>
<accession>A0ABR7VQT2</accession>
<gene>
    <name evidence="1" type="ORF">IC602_09110</name>
</gene>
<reference evidence="1 2" key="1">
    <citation type="submission" date="2020-09" db="EMBL/GenBank/DDBJ databases">
        <title>Draft Genome Sequences of Oil-Oxidizing Bacteria Halomonas titanicae, Marinobacter lutaoensis, and Virgibacillus halodenitrificans Isolated from Highly Saline Environments.</title>
        <authorList>
            <person name="Grouzdev D.S."/>
            <person name="Sokolova D.S."/>
            <person name="Semenova E.M."/>
            <person name="Borzenkov I.A."/>
            <person name="Bidzhieva S.K."/>
            <person name="Poltaraus A.B."/>
            <person name="Nazina T.N."/>
        </authorList>
    </citation>
    <scope>NUCLEOTIDE SEQUENCE [LARGE SCALE GENOMIC DNA]</scope>
    <source>
        <strain evidence="1 2">VKM B-3472D</strain>
    </source>
</reference>
<proteinExistence type="predicted"/>
<evidence type="ECO:0008006" key="3">
    <source>
        <dbReference type="Google" id="ProtNLM"/>
    </source>
</evidence>
<dbReference type="Proteomes" id="UP000621631">
    <property type="component" value="Unassembled WGS sequence"/>
</dbReference>
<sequence length="82" mass="9935">MNYSVKVTTINNKEYYFDKVYENEFGAYSEITANEWFKVMQGEEHHFIKVSYIISIEVMENPIDDRTPVEYDRYGNKIYEEQ</sequence>
<comment type="caution">
    <text evidence="1">The sequence shown here is derived from an EMBL/GenBank/DDBJ whole genome shotgun (WGS) entry which is preliminary data.</text>
</comment>
<keyword evidence="2" id="KW-1185">Reference proteome</keyword>
<protein>
    <recommendedName>
        <fullName evidence="3">Phage protein</fullName>
    </recommendedName>
</protein>
<name>A0ABR7VQT2_VIRHA</name>